<feature type="compositionally biased region" description="Polar residues" evidence="1">
    <location>
        <begin position="18"/>
        <end position="33"/>
    </location>
</feature>
<evidence type="ECO:0000313" key="2">
    <source>
        <dbReference type="EMBL" id="KAK6122606.1"/>
    </source>
</evidence>
<dbReference type="PANTHER" id="PTHR47697">
    <property type="entry name" value="OS03G0340700 PROTEIN"/>
    <property type="match status" value="1"/>
</dbReference>
<dbReference type="Proteomes" id="UP001318860">
    <property type="component" value="Unassembled WGS sequence"/>
</dbReference>
<dbReference type="EMBL" id="JABTTQ020002677">
    <property type="protein sequence ID" value="KAK6122606.1"/>
    <property type="molecule type" value="Genomic_DNA"/>
</dbReference>
<keyword evidence="3" id="KW-1185">Reference proteome</keyword>
<feature type="region of interest" description="Disordered" evidence="1">
    <location>
        <begin position="1"/>
        <end position="40"/>
    </location>
</feature>
<feature type="region of interest" description="Disordered" evidence="1">
    <location>
        <begin position="163"/>
        <end position="259"/>
    </location>
</feature>
<feature type="compositionally biased region" description="Basic residues" evidence="1">
    <location>
        <begin position="1"/>
        <end position="17"/>
    </location>
</feature>
<feature type="compositionally biased region" description="Low complexity" evidence="1">
    <location>
        <begin position="232"/>
        <end position="249"/>
    </location>
</feature>
<organism evidence="2 3">
    <name type="scientific">Rehmannia glutinosa</name>
    <name type="common">Chinese foxglove</name>
    <dbReference type="NCBI Taxonomy" id="99300"/>
    <lineage>
        <taxon>Eukaryota</taxon>
        <taxon>Viridiplantae</taxon>
        <taxon>Streptophyta</taxon>
        <taxon>Embryophyta</taxon>
        <taxon>Tracheophyta</taxon>
        <taxon>Spermatophyta</taxon>
        <taxon>Magnoliopsida</taxon>
        <taxon>eudicotyledons</taxon>
        <taxon>Gunneridae</taxon>
        <taxon>Pentapetalae</taxon>
        <taxon>asterids</taxon>
        <taxon>lamiids</taxon>
        <taxon>Lamiales</taxon>
        <taxon>Orobanchaceae</taxon>
        <taxon>Rehmannieae</taxon>
        <taxon>Rehmannia</taxon>
    </lineage>
</organism>
<gene>
    <name evidence="2" type="ORF">DH2020_043663</name>
</gene>
<comment type="caution">
    <text evidence="2">The sequence shown here is derived from an EMBL/GenBank/DDBJ whole genome shotgun (WGS) entry which is preliminary data.</text>
</comment>
<reference evidence="2 3" key="1">
    <citation type="journal article" date="2021" name="Comput. Struct. Biotechnol. J.">
        <title>De novo genome assembly of the potent medicinal plant Rehmannia glutinosa using nanopore technology.</title>
        <authorList>
            <person name="Ma L."/>
            <person name="Dong C."/>
            <person name="Song C."/>
            <person name="Wang X."/>
            <person name="Zheng X."/>
            <person name="Niu Y."/>
            <person name="Chen S."/>
            <person name="Feng W."/>
        </authorList>
    </citation>
    <scope>NUCLEOTIDE SEQUENCE [LARGE SCALE GENOMIC DNA]</scope>
    <source>
        <strain evidence="2">DH-2019</strain>
    </source>
</reference>
<evidence type="ECO:0000256" key="1">
    <source>
        <dbReference type="SAM" id="MobiDB-lite"/>
    </source>
</evidence>
<sequence length="335" mass="35766">MVKKTRHPRIHQQRTHPNKSQSWHLPGPTTQQAGGLDPSPVTALVDRPGYLSHPHRWWEIFSGRANSSRSSRFRLSGVGIVNNKNPNLFGDLLSSALGANKSSNNVPLKNAAPDTSQNTFQMGDVTNSLPKTGNSGNVGGNWGSNVSGNVNFGGNYNKSSSVGGGNVNLDGNSTRNPNLGRPSMKNTIGVNGGNKDSFGSLVDFASKPPGGMDSANAKSGLRSDSFVDTHNTTSKTSGSSFSSGAFPTSNNDPLGFTSQQFSEDNDWVMNSEFGGGNDTTTSLKAFLLHLQCLLTPQKSMEKYKLVAEDLRTVMKLDPGNRVARSTIHRLTKMAG</sequence>
<accession>A0ABR0UKS0</accession>
<protein>
    <submittedName>
        <fullName evidence="2">Uncharacterized protein</fullName>
    </submittedName>
</protein>
<dbReference type="PANTHER" id="PTHR47697:SF1">
    <property type="entry name" value="OS03G0340700 PROTEIN"/>
    <property type="match status" value="1"/>
</dbReference>
<evidence type="ECO:0000313" key="3">
    <source>
        <dbReference type="Proteomes" id="UP001318860"/>
    </source>
</evidence>
<proteinExistence type="predicted"/>
<feature type="compositionally biased region" description="Polar residues" evidence="1">
    <location>
        <begin position="250"/>
        <end position="259"/>
    </location>
</feature>
<name>A0ABR0UKS0_REHGL</name>